<sequence>MMDKIVSESLPVDVAFKYVQEVFRVGGASGNGSEDYKLAAENIFALVPEGTDSGQLLDFHQGGILAPLPKISDGRTSVQFVPSTVMMAAEIVHKQLALCKHPRLWLHEALLTKEQLVAKNLPHVSVEGAIYLVYAGDLGASRIAELFQYSLLSWHFLAFVIDSTSNPESVAELIRAAKFILVGAYDGESFLYLKGPHAS</sequence>
<dbReference type="Proteomes" id="UP000179840">
    <property type="component" value="Unassembled WGS sequence"/>
</dbReference>
<keyword evidence="1" id="KW-0614">Plasmid</keyword>
<name>A0A1S1TZQ3_9BURK</name>
<dbReference type="EMBL" id="LFKP01000016">
    <property type="protein sequence ID" value="OHV93735.1"/>
    <property type="molecule type" value="Genomic_DNA"/>
</dbReference>
<evidence type="ECO:0000313" key="2">
    <source>
        <dbReference type="Proteomes" id="UP000179840"/>
    </source>
</evidence>
<proteinExistence type="predicted"/>
<comment type="caution">
    <text evidence="1">The sequence shown here is derived from an EMBL/GenBank/DDBJ whole genome shotgun (WGS) entry which is preliminary data.</text>
</comment>
<organism evidence="1 2">
    <name type="scientific">Janthinobacterium lividum</name>
    <dbReference type="NCBI Taxonomy" id="29581"/>
    <lineage>
        <taxon>Bacteria</taxon>
        <taxon>Pseudomonadati</taxon>
        <taxon>Pseudomonadota</taxon>
        <taxon>Betaproteobacteria</taxon>
        <taxon>Burkholderiales</taxon>
        <taxon>Oxalobacteraceae</taxon>
        <taxon>Janthinobacterium</taxon>
    </lineage>
</organism>
<evidence type="ECO:0000313" key="1">
    <source>
        <dbReference type="EMBL" id="OHV93735.1"/>
    </source>
</evidence>
<reference evidence="1 2" key="1">
    <citation type="submission" date="2015-06" db="EMBL/GenBank/DDBJ databases">
        <title>Draft genome sequencing of a biphenyl-degrading bacterium, Janthinobacterium lividum MEG1.</title>
        <authorList>
            <person name="Shimodaira J."/>
            <person name="Hatta T."/>
        </authorList>
    </citation>
    <scope>NUCLEOTIDE SEQUENCE [LARGE SCALE GENOMIC DNA]</scope>
    <source>
        <strain evidence="1 2">MEG1</strain>
        <plasmid evidence="1">pMEG01</plasmid>
    </source>
</reference>
<gene>
    <name evidence="1" type="ORF">AKG95_28720</name>
</gene>
<geneLocation type="plasmid" evidence="1">
    <name>pMEG01</name>
</geneLocation>
<dbReference type="AlphaFoldDB" id="A0A1S1TZQ3"/>
<accession>A0A1S1TZQ3</accession>
<protein>
    <submittedName>
        <fullName evidence="1">Uncharacterized protein</fullName>
    </submittedName>
</protein>
<dbReference type="RefSeq" id="WP_071080301.1">
    <property type="nucleotide sequence ID" value="NZ_LFKP01000016.1"/>
</dbReference>